<name>A0A941CLL7_9CLOT</name>
<reference evidence="2" key="1">
    <citation type="submission" date="2021-04" db="EMBL/GenBank/DDBJ databases">
        <title>Proteiniclasticum sedimins sp. nov., an obligate anaerobic bacterium isolated from anaerobic sludge.</title>
        <authorList>
            <person name="Liu J."/>
        </authorList>
    </citation>
    <scope>NUCLEOTIDE SEQUENCE</scope>
    <source>
        <strain evidence="2">BAD-10</strain>
    </source>
</reference>
<dbReference type="GO" id="GO:0015628">
    <property type="term" value="P:protein secretion by the type II secretion system"/>
    <property type="evidence" value="ECO:0007669"/>
    <property type="project" value="TreeGrafter"/>
</dbReference>
<dbReference type="NCBIfam" id="TIGR00426">
    <property type="entry name" value="competence protein ComEA helix-hairpin-helix repeat region"/>
    <property type="match status" value="1"/>
</dbReference>
<dbReference type="PANTHER" id="PTHR21180:SF32">
    <property type="entry name" value="ENDONUCLEASE_EXONUCLEASE_PHOSPHATASE FAMILY DOMAIN-CONTAINING PROTEIN 1"/>
    <property type="match status" value="1"/>
</dbReference>
<dbReference type="Proteomes" id="UP000675379">
    <property type="component" value="Unassembled WGS sequence"/>
</dbReference>
<dbReference type="GO" id="GO:0015627">
    <property type="term" value="C:type II protein secretion system complex"/>
    <property type="evidence" value="ECO:0007669"/>
    <property type="project" value="TreeGrafter"/>
</dbReference>
<accession>A0A941CLL7</accession>
<organism evidence="2 3">
    <name type="scientific">Proteiniclasticum sediminis</name>
    <dbReference type="NCBI Taxonomy" id="2804028"/>
    <lineage>
        <taxon>Bacteria</taxon>
        <taxon>Bacillati</taxon>
        <taxon>Bacillota</taxon>
        <taxon>Clostridia</taxon>
        <taxon>Eubacteriales</taxon>
        <taxon>Clostridiaceae</taxon>
        <taxon>Proteiniclasticum</taxon>
    </lineage>
</organism>
<dbReference type="InterPro" id="IPR004509">
    <property type="entry name" value="Competence_ComEA_HhH"/>
</dbReference>
<dbReference type="Pfam" id="PF10531">
    <property type="entry name" value="SLBB"/>
    <property type="match status" value="1"/>
</dbReference>
<dbReference type="InterPro" id="IPR010994">
    <property type="entry name" value="RuvA_2-like"/>
</dbReference>
<evidence type="ECO:0000259" key="1">
    <source>
        <dbReference type="SMART" id="SM00278"/>
    </source>
</evidence>
<dbReference type="PANTHER" id="PTHR21180">
    <property type="entry name" value="ENDONUCLEASE/EXONUCLEASE/PHOSPHATASE FAMILY DOMAIN-CONTAINING PROTEIN 1"/>
    <property type="match status" value="1"/>
</dbReference>
<dbReference type="InterPro" id="IPR051675">
    <property type="entry name" value="Endo/Exo/Phosphatase_dom_1"/>
</dbReference>
<dbReference type="SUPFAM" id="SSF47781">
    <property type="entry name" value="RuvA domain 2-like"/>
    <property type="match status" value="1"/>
</dbReference>
<dbReference type="Gene3D" id="3.10.560.10">
    <property type="entry name" value="Outer membrane lipoprotein wza domain like"/>
    <property type="match status" value="1"/>
</dbReference>
<protein>
    <submittedName>
        <fullName evidence="2">Helix-hairpin-helix domain-containing protein</fullName>
    </submittedName>
</protein>
<dbReference type="RefSeq" id="WP_211799320.1">
    <property type="nucleotide sequence ID" value="NZ_JAGSCS010000001.1"/>
</dbReference>
<dbReference type="InterPro" id="IPR019554">
    <property type="entry name" value="Soluble_ligand-bd"/>
</dbReference>
<dbReference type="AlphaFoldDB" id="A0A941CLL7"/>
<dbReference type="GO" id="GO:0006281">
    <property type="term" value="P:DNA repair"/>
    <property type="evidence" value="ECO:0007669"/>
    <property type="project" value="InterPro"/>
</dbReference>
<dbReference type="GO" id="GO:0003677">
    <property type="term" value="F:DNA binding"/>
    <property type="evidence" value="ECO:0007669"/>
    <property type="project" value="InterPro"/>
</dbReference>
<dbReference type="EMBL" id="JAGSCS010000001">
    <property type="protein sequence ID" value="MBR0574800.1"/>
    <property type="molecule type" value="Genomic_DNA"/>
</dbReference>
<feature type="domain" description="Helix-hairpin-helix DNA-binding motif class 1" evidence="1">
    <location>
        <begin position="130"/>
        <end position="149"/>
    </location>
</feature>
<feature type="domain" description="Helix-hairpin-helix DNA-binding motif class 1" evidence="1">
    <location>
        <begin position="100"/>
        <end position="119"/>
    </location>
</feature>
<proteinExistence type="predicted"/>
<dbReference type="Pfam" id="PF12836">
    <property type="entry name" value="HHH_3"/>
    <property type="match status" value="1"/>
</dbReference>
<evidence type="ECO:0000313" key="2">
    <source>
        <dbReference type="EMBL" id="MBR0574800.1"/>
    </source>
</evidence>
<sequence length="153" mass="16770">MVNVEEDPFPQKLVAEVKGQVLRPGVYTLPEGSRLYELVALAGGTTSVAELRQVNLALRVLDGDSFYIPAVGEEPLLPASSTEGKSGSPAPMDLNRASKEDLMKVPGIGPATADNILKYREEKGRFSSVEELLEVPRIGEKTLEKIREYFILR</sequence>
<dbReference type="SMART" id="SM00278">
    <property type="entry name" value="HhH1"/>
    <property type="match status" value="2"/>
</dbReference>
<comment type="caution">
    <text evidence="2">The sequence shown here is derived from an EMBL/GenBank/DDBJ whole genome shotgun (WGS) entry which is preliminary data.</text>
</comment>
<dbReference type="InterPro" id="IPR003583">
    <property type="entry name" value="Hlx-hairpin-Hlx_DNA-bd_motif"/>
</dbReference>
<gene>
    <name evidence="2" type="ORF">KCG48_00455</name>
</gene>
<dbReference type="Gene3D" id="1.10.150.310">
    <property type="entry name" value="Tex RuvX-like domain-like"/>
    <property type="match status" value="1"/>
</dbReference>
<evidence type="ECO:0000313" key="3">
    <source>
        <dbReference type="Proteomes" id="UP000675379"/>
    </source>
</evidence>
<keyword evidence="3" id="KW-1185">Reference proteome</keyword>